<reference evidence="3" key="2">
    <citation type="submission" date="2015-06" db="UniProtKB">
        <authorList>
            <consortium name="EnsemblPlants"/>
        </authorList>
    </citation>
    <scope>IDENTIFICATION</scope>
    <source>
        <strain evidence="3">DM1-3 516 R44</strain>
    </source>
</reference>
<dbReference type="EnsemblPlants" id="PGSC0003DMT400062090">
    <property type="protein sequence ID" value="PGSC0003DMT400062090"/>
    <property type="gene ID" value="PGSC0003DMG400024162"/>
</dbReference>
<name>M1C8H3_SOLTU</name>
<protein>
    <submittedName>
        <fullName evidence="3">Methionine rich arabinogalactan</fullName>
    </submittedName>
</protein>
<feature type="compositionally biased region" description="Pro residues" evidence="1">
    <location>
        <begin position="47"/>
        <end position="61"/>
    </location>
</feature>
<dbReference type="PANTHER" id="PTHR39944:SF1">
    <property type="entry name" value="CALDESMON-RELATED PROTEIN-RELATED"/>
    <property type="match status" value="1"/>
</dbReference>
<evidence type="ECO:0000256" key="2">
    <source>
        <dbReference type="SAM" id="SignalP"/>
    </source>
</evidence>
<dbReference type="PaxDb" id="4113-PGSC0003DMT400062090"/>
<sequence>MAPSCVMLLLSFSLTFISLSAAQAPSMPPSSIVAPSPGPAVITKPPVMSPPAPVAFPPTMSPGPSVSISPTPDMPSSPPAPMGPGPVSGPAPGPSDGDITSPSSAFMHGSSMAMVALIGSVALLF</sequence>
<evidence type="ECO:0000313" key="4">
    <source>
        <dbReference type="Proteomes" id="UP000011115"/>
    </source>
</evidence>
<dbReference type="Gramene" id="PGSC0003DMT400062090">
    <property type="protein sequence ID" value="PGSC0003DMT400062090"/>
    <property type="gene ID" value="PGSC0003DMG400024162"/>
</dbReference>
<organism evidence="3 4">
    <name type="scientific">Solanum tuberosum</name>
    <name type="common">Potato</name>
    <dbReference type="NCBI Taxonomy" id="4113"/>
    <lineage>
        <taxon>Eukaryota</taxon>
        <taxon>Viridiplantae</taxon>
        <taxon>Streptophyta</taxon>
        <taxon>Embryophyta</taxon>
        <taxon>Tracheophyta</taxon>
        <taxon>Spermatophyta</taxon>
        <taxon>Magnoliopsida</taxon>
        <taxon>eudicotyledons</taxon>
        <taxon>Gunneridae</taxon>
        <taxon>Pentapetalae</taxon>
        <taxon>asterids</taxon>
        <taxon>lamiids</taxon>
        <taxon>Solanales</taxon>
        <taxon>Solanaceae</taxon>
        <taxon>Solanoideae</taxon>
        <taxon>Solaneae</taxon>
        <taxon>Solanum</taxon>
    </lineage>
</organism>
<accession>M1C8H3</accession>
<proteinExistence type="predicted"/>
<reference evidence="4" key="1">
    <citation type="journal article" date="2011" name="Nature">
        <title>Genome sequence and analysis of the tuber crop potato.</title>
        <authorList>
            <consortium name="The Potato Genome Sequencing Consortium"/>
        </authorList>
    </citation>
    <scope>NUCLEOTIDE SEQUENCE [LARGE SCALE GENOMIC DNA]</scope>
    <source>
        <strain evidence="4">cv. DM1-3 516 R44</strain>
    </source>
</reference>
<dbReference type="PANTHER" id="PTHR39944">
    <property type="match status" value="1"/>
</dbReference>
<feature type="chain" id="PRO_5004013019" evidence="2">
    <location>
        <begin position="23"/>
        <end position="125"/>
    </location>
</feature>
<dbReference type="InParanoid" id="M1C8H3"/>
<dbReference type="OMA" id="MAIMAMS"/>
<dbReference type="AlphaFoldDB" id="M1C8H3"/>
<dbReference type="STRING" id="4113.M1C8H3"/>
<evidence type="ECO:0000313" key="3">
    <source>
        <dbReference type="EnsemblPlants" id="PGSC0003DMT400062090"/>
    </source>
</evidence>
<keyword evidence="4" id="KW-1185">Reference proteome</keyword>
<feature type="signal peptide" evidence="2">
    <location>
        <begin position="1"/>
        <end position="22"/>
    </location>
</feature>
<feature type="region of interest" description="Disordered" evidence="1">
    <location>
        <begin position="25"/>
        <end position="105"/>
    </location>
</feature>
<dbReference type="eggNOG" id="ENOG502R81Q">
    <property type="taxonomic scope" value="Eukaryota"/>
</dbReference>
<keyword evidence="2" id="KW-0732">Signal</keyword>
<dbReference type="Proteomes" id="UP000011115">
    <property type="component" value="Unassembled WGS sequence"/>
</dbReference>
<feature type="compositionally biased region" description="Pro residues" evidence="1">
    <location>
        <begin position="72"/>
        <end position="93"/>
    </location>
</feature>
<dbReference type="HOGENOM" id="CLU_1996649_0_0_1"/>
<evidence type="ECO:0000256" key="1">
    <source>
        <dbReference type="SAM" id="MobiDB-lite"/>
    </source>
</evidence>